<gene>
    <name evidence="9" type="ORF">OsI_27154</name>
</gene>
<keyword evidence="6" id="KW-1133">Transmembrane helix</keyword>
<dbReference type="AlphaFoldDB" id="A2YPG2"/>
<evidence type="ECO:0000256" key="5">
    <source>
        <dbReference type="ARBA" id="ARBA00023085"/>
    </source>
</evidence>
<evidence type="ECO:0000256" key="3">
    <source>
        <dbReference type="ARBA" id="ARBA00013229"/>
    </source>
</evidence>
<evidence type="ECO:0000256" key="1">
    <source>
        <dbReference type="ARBA" id="ARBA00005184"/>
    </source>
</evidence>
<dbReference type="PANTHER" id="PTHR31321:SF131">
    <property type="entry name" value="OS07G0655600 PROTEIN"/>
    <property type="match status" value="1"/>
</dbReference>
<evidence type="ECO:0000313" key="10">
    <source>
        <dbReference type="Proteomes" id="UP000007015"/>
    </source>
</evidence>
<proteinExistence type="inferred from homology"/>
<comment type="pathway">
    <text evidence="1">Glycan metabolism; pectin degradation; 2-dehydro-3-deoxy-D-gluconate from pectin: step 1/5.</text>
</comment>
<evidence type="ECO:0000256" key="2">
    <source>
        <dbReference type="ARBA" id="ARBA00008891"/>
    </source>
</evidence>
<dbReference type="SUPFAM" id="SSF51126">
    <property type="entry name" value="Pectin lyase-like"/>
    <property type="match status" value="1"/>
</dbReference>
<evidence type="ECO:0000256" key="6">
    <source>
        <dbReference type="SAM" id="Phobius"/>
    </source>
</evidence>
<dbReference type="STRING" id="39946.A2YPG2"/>
<accession>A2YPG2</accession>
<feature type="transmembrane region" description="Helical" evidence="6">
    <location>
        <begin position="274"/>
        <end position="297"/>
    </location>
</feature>
<feature type="domain" description="Pectinesterase catalytic" evidence="8">
    <location>
        <begin position="37"/>
        <end position="278"/>
    </location>
</feature>
<dbReference type="OMA" id="ARAWNQF"/>
<dbReference type="GO" id="GO:0030599">
    <property type="term" value="F:pectinesterase activity"/>
    <property type="evidence" value="ECO:0007669"/>
    <property type="project" value="UniProtKB-EC"/>
</dbReference>
<protein>
    <recommendedName>
        <fullName evidence="3">pectinesterase</fullName>
        <ecNumber evidence="3">3.1.1.11</ecNumber>
    </recommendedName>
</protein>
<evidence type="ECO:0000313" key="9">
    <source>
        <dbReference type="EMBL" id="EAZ04973.1"/>
    </source>
</evidence>
<keyword evidence="4" id="KW-0378">Hydrolase</keyword>
<feature type="transmembrane region" description="Helical" evidence="6">
    <location>
        <begin position="347"/>
        <end position="368"/>
    </location>
</feature>
<keyword evidence="10" id="KW-1185">Reference proteome</keyword>
<evidence type="ECO:0000259" key="8">
    <source>
        <dbReference type="Pfam" id="PF01095"/>
    </source>
</evidence>
<comment type="similarity">
    <text evidence="2">Belongs to the pectinesterase family.</text>
</comment>
<dbReference type="InterPro" id="IPR011050">
    <property type="entry name" value="Pectin_lyase_fold/virulence"/>
</dbReference>
<dbReference type="UniPathway" id="UPA00545">
    <property type="reaction ID" value="UER00823"/>
</dbReference>
<keyword evidence="6" id="KW-0472">Membrane</keyword>
<dbReference type="Gene3D" id="2.160.20.10">
    <property type="entry name" value="Single-stranded right-handed beta-helix, Pectin lyase-like"/>
    <property type="match status" value="1"/>
</dbReference>
<keyword evidence="6" id="KW-0812">Transmembrane</keyword>
<organism evidence="9 10">
    <name type="scientific">Oryza sativa subsp. indica</name>
    <name type="common">Rice</name>
    <dbReference type="NCBI Taxonomy" id="39946"/>
    <lineage>
        <taxon>Eukaryota</taxon>
        <taxon>Viridiplantae</taxon>
        <taxon>Streptophyta</taxon>
        <taxon>Embryophyta</taxon>
        <taxon>Tracheophyta</taxon>
        <taxon>Spermatophyta</taxon>
        <taxon>Magnoliopsida</taxon>
        <taxon>Liliopsida</taxon>
        <taxon>Poales</taxon>
        <taxon>Poaceae</taxon>
        <taxon>BOP clade</taxon>
        <taxon>Oryzoideae</taxon>
        <taxon>Oryzeae</taxon>
        <taxon>Oryzinae</taxon>
        <taxon>Oryza</taxon>
        <taxon>Oryza sativa</taxon>
    </lineage>
</organism>
<feature type="chain" id="PRO_5011115044" description="pectinesterase" evidence="7">
    <location>
        <begin position="30"/>
        <end position="413"/>
    </location>
</feature>
<keyword evidence="7" id="KW-0732">Signal</keyword>
<dbReference type="GO" id="GO:0042545">
    <property type="term" value="P:cell wall modification"/>
    <property type="evidence" value="ECO:0007669"/>
    <property type="project" value="InterPro"/>
</dbReference>
<dbReference type="InterPro" id="IPR000070">
    <property type="entry name" value="Pectinesterase_cat"/>
</dbReference>
<feature type="signal peptide" evidence="7">
    <location>
        <begin position="1"/>
        <end position="29"/>
    </location>
</feature>
<dbReference type="PANTHER" id="PTHR31321">
    <property type="entry name" value="ACYL-COA THIOESTER HYDROLASE YBHC-RELATED"/>
    <property type="match status" value="1"/>
</dbReference>
<dbReference type="GO" id="GO:0045490">
    <property type="term" value="P:pectin catabolic process"/>
    <property type="evidence" value="ECO:0007669"/>
    <property type="project" value="UniProtKB-UniPathway"/>
</dbReference>
<evidence type="ECO:0000256" key="7">
    <source>
        <dbReference type="SAM" id="SignalP"/>
    </source>
</evidence>
<dbReference type="EMBL" id="CM000132">
    <property type="protein sequence ID" value="EAZ04973.1"/>
    <property type="molecule type" value="Genomic_DNA"/>
</dbReference>
<dbReference type="Gramene" id="BGIOSGA026296-TA">
    <property type="protein sequence ID" value="BGIOSGA026296-PA"/>
    <property type="gene ID" value="BGIOSGA026296"/>
</dbReference>
<evidence type="ECO:0000256" key="4">
    <source>
        <dbReference type="ARBA" id="ARBA00022801"/>
    </source>
</evidence>
<dbReference type="Pfam" id="PF01095">
    <property type="entry name" value="Pectinesterase"/>
    <property type="match status" value="1"/>
</dbReference>
<dbReference type="HOGENOM" id="CLU_666307_0_0_1"/>
<feature type="transmembrane region" description="Helical" evidence="6">
    <location>
        <begin position="309"/>
        <end position="327"/>
    </location>
</feature>
<name>A2YPG2_ORYSI</name>
<dbReference type="EC" id="3.1.1.11" evidence="3"/>
<reference evidence="9 10" key="1">
    <citation type="journal article" date="2005" name="PLoS Biol.">
        <title>The genomes of Oryza sativa: a history of duplications.</title>
        <authorList>
            <person name="Yu J."/>
            <person name="Wang J."/>
            <person name="Lin W."/>
            <person name="Li S."/>
            <person name="Li H."/>
            <person name="Zhou J."/>
            <person name="Ni P."/>
            <person name="Dong W."/>
            <person name="Hu S."/>
            <person name="Zeng C."/>
            <person name="Zhang J."/>
            <person name="Zhang Y."/>
            <person name="Li R."/>
            <person name="Xu Z."/>
            <person name="Li S."/>
            <person name="Li X."/>
            <person name="Zheng H."/>
            <person name="Cong L."/>
            <person name="Lin L."/>
            <person name="Yin J."/>
            <person name="Geng J."/>
            <person name="Li G."/>
            <person name="Shi J."/>
            <person name="Liu J."/>
            <person name="Lv H."/>
            <person name="Li J."/>
            <person name="Wang J."/>
            <person name="Deng Y."/>
            <person name="Ran L."/>
            <person name="Shi X."/>
            <person name="Wang X."/>
            <person name="Wu Q."/>
            <person name="Li C."/>
            <person name="Ren X."/>
            <person name="Wang J."/>
            <person name="Wang X."/>
            <person name="Li D."/>
            <person name="Liu D."/>
            <person name="Zhang X."/>
            <person name="Ji Z."/>
            <person name="Zhao W."/>
            <person name="Sun Y."/>
            <person name="Zhang Z."/>
            <person name="Bao J."/>
            <person name="Han Y."/>
            <person name="Dong L."/>
            <person name="Ji J."/>
            <person name="Chen P."/>
            <person name="Wu S."/>
            <person name="Liu J."/>
            <person name="Xiao Y."/>
            <person name="Bu D."/>
            <person name="Tan J."/>
            <person name="Yang L."/>
            <person name="Ye C."/>
            <person name="Zhang J."/>
            <person name="Xu J."/>
            <person name="Zhou Y."/>
            <person name="Yu Y."/>
            <person name="Zhang B."/>
            <person name="Zhuang S."/>
            <person name="Wei H."/>
            <person name="Liu B."/>
            <person name="Lei M."/>
            <person name="Yu H."/>
            <person name="Li Y."/>
            <person name="Xu H."/>
            <person name="Wei S."/>
            <person name="He X."/>
            <person name="Fang L."/>
            <person name="Zhang Z."/>
            <person name="Zhang Y."/>
            <person name="Huang X."/>
            <person name="Su Z."/>
            <person name="Tong W."/>
            <person name="Li J."/>
            <person name="Tong Z."/>
            <person name="Li S."/>
            <person name="Ye J."/>
            <person name="Wang L."/>
            <person name="Fang L."/>
            <person name="Lei T."/>
            <person name="Chen C."/>
            <person name="Chen H."/>
            <person name="Xu Z."/>
            <person name="Li H."/>
            <person name="Huang H."/>
            <person name="Zhang F."/>
            <person name="Xu H."/>
            <person name="Li N."/>
            <person name="Zhao C."/>
            <person name="Li S."/>
            <person name="Dong L."/>
            <person name="Huang Y."/>
            <person name="Li L."/>
            <person name="Xi Y."/>
            <person name="Qi Q."/>
            <person name="Li W."/>
            <person name="Zhang B."/>
            <person name="Hu W."/>
            <person name="Zhang Y."/>
            <person name="Tian X."/>
            <person name="Jiao Y."/>
            <person name="Liang X."/>
            <person name="Jin J."/>
            <person name="Gao L."/>
            <person name="Zheng W."/>
            <person name="Hao B."/>
            <person name="Liu S."/>
            <person name="Wang W."/>
            <person name="Yuan L."/>
            <person name="Cao M."/>
            <person name="McDermott J."/>
            <person name="Samudrala R."/>
            <person name="Wang J."/>
            <person name="Wong G.K."/>
            <person name="Yang H."/>
        </authorList>
    </citation>
    <scope>NUCLEOTIDE SEQUENCE [LARGE SCALE GENOMIC DNA]</scope>
    <source>
        <strain evidence="10">cv. 93-11</strain>
    </source>
</reference>
<dbReference type="InterPro" id="IPR012334">
    <property type="entry name" value="Pectin_lyas_fold"/>
</dbReference>
<dbReference type="Proteomes" id="UP000007015">
    <property type="component" value="Chromosome 7"/>
</dbReference>
<sequence length="413" mass="45079">MQPSRHDHLLLLPLLLLLLLGVFIATSSAAAPVSRTITVDHQGGGDFTLVQSAVNSVPDGNRDWIKIHVNAGSYKEKVTIPSQKQFIVLEGDGSWNTEITFAGHAHASIDELLNHGYSDVGGSATFDSSTFIVLADNFLARSISFRNTYNKYDKSKPVQAVAALIGGDRSAFYDCAFYGFQDTLCDLKGRHYFHHCYVRGGVDFIFGYGQSIYDNCTLESNMPPPPSPQQPGWVTAHARVTDADPGGLVFKGGSLLGSGQQYLARAWNQFATVVFYQIVLLLRLVPLLPFNMLNYLLSVTPVGIGEYMLASWLGMMPITLALVYVGTTLKDLSDVTHGWSEISTTRWILIISGFILSVVLIVCVTRIAKSSLEKALAENGDAGIPQLPVVASPSDLQQPLVIRIDTSNEDHEK</sequence>
<keyword evidence="5" id="KW-0063">Aspartyl esterase</keyword>